<protein>
    <recommendedName>
        <fullName evidence="2">DUF3443 domain-containing protein</fullName>
    </recommendedName>
</protein>
<dbReference type="InterPro" id="IPR021847">
    <property type="entry name" value="DUF3443"/>
</dbReference>
<organism evidence="1">
    <name type="scientific">mine drainage metagenome</name>
    <dbReference type="NCBI Taxonomy" id="410659"/>
    <lineage>
        <taxon>unclassified sequences</taxon>
        <taxon>metagenomes</taxon>
        <taxon>ecological metagenomes</taxon>
    </lineage>
</organism>
<reference evidence="1" key="1">
    <citation type="submission" date="2016-10" db="EMBL/GenBank/DDBJ databases">
        <title>Sequence of Gallionella enrichment culture.</title>
        <authorList>
            <person name="Poehlein A."/>
            <person name="Muehling M."/>
            <person name="Daniel R."/>
        </authorList>
    </citation>
    <scope>NUCLEOTIDE SEQUENCE</scope>
</reference>
<dbReference type="Pfam" id="PF11925">
    <property type="entry name" value="DUF3443"/>
    <property type="match status" value="1"/>
</dbReference>
<evidence type="ECO:0000313" key="1">
    <source>
        <dbReference type="EMBL" id="OIQ69206.1"/>
    </source>
</evidence>
<sequence>MRFATDNNGLLLDLPAVASAGQTTLAGSLIFGIGTQSNNQPVAASVLTTSSAGYITTVLSGRSFSSSFIDSGSNAMFFDSSTLAPCPVGGAGDGFYCPASVTALTATLRGANAVTANMSFSVVSAASLFADRTLSVLPTLAGPIGSRRVLDWGLPFFYGRRVFYGIEGQTTPMGNGPFYAF</sequence>
<gene>
    <name evidence="1" type="ORF">GALL_491960</name>
</gene>
<comment type="caution">
    <text evidence="1">The sequence shown here is derived from an EMBL/GenBank/DDBJ whole genome shotgun (WGS) entry which is preliminary data.</text>
</comment>
<dbReference type="AlphaFoldDB" id="A0A1J5PCZ6"/>
<accession>A0A1J5PCZ6</accession>
<dbReference type="EMBL" id="MLJW01004858">
    <property type="protein sequence ID" value="OIQ69206.1"/>
    <property type="molecule type" value="Genomic_DNA"/>
</dbReference>
<proteinExistence type="predicted"/>
<name>A0A1J5PCZ6_9ZZZZ</name>
<evidence type="ECO:0008006" key="2">
    <source>
        <dbReference type="Google" id="ProtNLM"/>
    </source>
</evidence>